<dbReference type="Proteomes" id="UP001054837">
    <property type="component" value="Unassembled WGS sequence"/>
</dbReference>
<keyword evidence="2" id="KW-1185">Reference proteome</keyword>
<accession>A0AAV4RCJ7</accession>
<gene>
    <name evidence="1" type="ORF">CDAR_539831</name>
</gene>
<comment type="caution">
    <text evidence="1">The sequence shown here is derived from an EMBL/GenBank/DDBJ whole genome shotgun (WGS) entry which is preliminary data.</text>
</comment>
<evidence type="ECO:0000313" key="2">
    <source>
        <dbReference type="Proteomes" id="UP001054837"/>
    </source>
</evidence>
<evidence type="ECO:0000313" key="1">
    <source>
        <dbReference type="EMBL" id="GIY17808.1"/>
    </source>
</evidence>
<dbReference type="EMBL" id="BPLQ01005840">
    <property type="protein sequence ID" value="GIY17808.1"/>
    <property type="molecule type" value="Genomic_DNA"/>
</dbReference>
<protein>
    <submittedName>
        <fullName evidence="1">Uncharacterized protein</fullName>
    </submittedName>
</protein>
<sequence>MERTSYLNRRSETSSHAELQTITSGFFGDESGSAARGAKNVANCWELSQSVIDACSGISSPRVSFGGDCGWRVRTATSTTPTYWGPDRNK</sequence>
<dbReference type="AlphaFoldDB" id="A0AAV4RCJ7"/>
<proteinExistence type="predicted"/>
<organism evidence="1 2">
    <name type="scientific">Caerostris darwini</name>
    <dbReference type="NCBI Taxonomy" id="1538125"/>
    <lineage>
        <taxon>Eukaryota</taxon>
        <taxon>Metazoa</taxon>
        <taxon>Ecdysozoa</taxon>
        <taxon>Arthropoda</taxon>
        <taxon>Chelicerata</taxon>
        <taxon>Arachnida</taxon>
        <taxon>Araneae</taxon>
        <taxon>Araneomorphae</taxon>
        <taxon>Entelegynae</taxon>
        <taxon>Araneoidea</taxon>
        <taxon>Araneidae</taxon>
        <taxon>Caerostris</taxon>
    </lineage>
</organism>
<name>A0AAV4RCJ7_9ARAC</name>
<reference evidence="1 2" key="1">
    <citation type="submission" date="2021-06" db="EMBL/GenBank/DDBJ databases">
        <title>Caerostris darwini draft genome.</title>
        <authorList>
            <person name="Kono N."/>
            <person name="Arakawa K."/>
        </authorList>
    </citation>
    <scope>NUCLEOTIDE SEQUENCE [LARGE SCALE GENOMIC DNA]</scope>
</reference>